<feature type="transmembrane region" description="Helical" evidence="2">
    <location>
        <begin position="34"/>
        <end position="54"/>
    </location>
</feature>
<comment type="caution">
    <text evidence="4">The sequence shown here is derived from an EMBL/GenBank/DDBJ whole genome shotgun (WGS) entry which is preliminary data.</text>
</comment>
<dbReference type="EMBL" id="SMAL01000003">
    <property type="protein sequence ID" value="TCT15684.1"/>
    <property type="molecule type" value="Genomic_DNA"/>
</dbReference>
<evidence type="ECO:0000313" key="4">
    <source>
        <dbReference type="EMBL" id="TCT15684.1"/>
    </source>
</evidence>
<dbReference type="PROSITE" id="PS51272">
    <property type="entry name" value="SLH"/>
    <property type="match status" value="2"/>
</dbReference>
<evidence type="ECO:0000313" key="5">
    <source>
        <dbReference type="Proteomes" id="UP000294902"/>
    </source>
</evidence>
<proteinExistence type="predicted"/>
<feature type="domain" description="SLH" evidence="3">
    <location>
        <begin position="176"/>
        <end position="240"/>
    </location>
</feature>
<name>A0A4R3MNR7_9FIRM</name>
<evidence type="ECO:0000256" key="1">
    <source>
        <dbReference type="ARBA" id="ARBA00022737"/>
    </source>
</evidence>
<keyword evidence="5" id="KW-1185">Reference proteome</keyword>
<dbReference type="PANTHER" id="PTHR43308:SF5">
    <property type="entry name" value="S-LAYER PROTEIN _ PEPTIDOGLYCAN ENDO-BETA-N-ACETYLGLUCOSAMINIDASE"/>
    <property type="match status" value="1"/>
</dbReference>
<feature type="domain" description="SLH" evidence="3">
    <location>
        <begin position="54"/>
        <end position="117"/>
    </location>
</feature>
<protein>
    <submittedName>
        <fullName evidence="4">S-layer family protein</fullName>
    </submittedName>
</protein>
<dbReference type="Pfam" id="PF00395">
    <property type="entry name" value="SLH"/>
    <property type="match status" value="2"/>
</dbReference>
<accession>A0A4R3MNR7</accession>
<keyword evidence="2" id="KW-0812">Transmembrane</keyword>
<dbReference type="PANTHER" id="PTHR43308">
    <property type="entry name" value="OUTER MEMBRANE PROTEIN ALPHA-RELATED"/>
    <property type="match status" value="1"/>
</dbReference>
<dbReference type="InterPro" id="IPR051465">
    <property type="entry name" value="Cell_Envelope_Struct_Comp"/>
</dbReference>
<dbReference type="Proteomes" id="UP000294902">
    <property type="component" value="Unassembled WGS sequence"/>
</dbReference>
<dbReference type="OrthoDB" id="174569at2"/>
<organism evidence="4 5">
    <name type="scientific">Natranaerovirga pectinivora</name>
    <dbReference type="NCBI Taxonomy" id="682400"/>
    <lineage>
        <taxon>Bacteria</taxon>
        <taxon>Bacillati</taxon>
        <taxon>Bacillota</taxon>
        <taxon>Clostridia</taxon>
        <taxon>Lachnospirales</taxon>
        <taxon>Natranaerovirgaceae</taxon>
        <taxon>Natranaerovirga</taxon>
    </lineage>
</organism>
<keyword evidence="2" id="KW-1133">Transmembrane helix</keyword>
<sequence>MIENIDFRINSSYNQSNEIFYQGMKGEKLMRKSFLKRVSVSLVIIILTTINIYANQSNLSDIKGHWAEPTIQKLVARGGISGYPDGTFKPQNTISNAEFIAILMRTTTGKTFTRQQGQHWASGEFEEAYKLGIVTNSELSSRDFDKPITRLEMAKYTERALLNILGEEQVNSDGIEVLIGDYNKITKRSEQYYIKSVYARGIIVGDDKGNFNPGNNATRAEASTIILRTLEKPERQEVKIPEVGALTLRHNDPNRPMAKEGDTFITPDGRSVVLKVDPKTGILGFGQNVATEIGRAHPNGKLIEHGDLGSNKEFLGSPYLVDNNTGMGLYRSQWLDVQSAIDPYKEVPNPKEGQVYMDYFIFMHGIWYWNGPVR</sequence>
<evidence type="ECO:0000256" key="2">
    <source>
        <dbReference type="SAM" id="Phobius"/>
    </source>
</evidence>
<dbReference type="AlphaFoldDB" id="A0A4R3MNR7"/>
<gene>
    <name evidence="4" type="ORF">EDC18_103395</name>
</gene>
<keyword evidence="2" id="KW-0472">Membrane</keyword>
<dbReference type="InterPro" id="IPR001119">
    <property type="entry name" value="SLH_dom"/>
</dbReference>
<reference evidence="4 5" key="1">
    <citation type="submission" date="2019-03" db="EMBL/GenBank/DDBJ databases">
        <title>Genomic Encyclopedia of Type Strains, Phase IV (KMG-IV): sequencing the most valuable type-strain genomes for metagenomic binning, comparative biology and taxonomic classification.</title>
        <authorList>
            <person name="Goeker M."/>
        </authorList>
    </citation>
    <scope>NUCLEOTIDE SEQUENCE [LARGE SCALE GENOMIC DNA]</scope>
    <source>
        <strain evidence="4 5">DSM 24629</strain>
    </source>
</reference>
<evidence type="ECO:0000259" key="3">
    <source>
        <dbReference type="PROSITE" id="PS51272"/>
    </source>
</evidence>
<keyword evidence="1" id="KW-0677">Repeat</keyword>